<dbReference type="CDD" id="cd00038">
    <property type="entry name" value="CAP_ED"/>
    <property type="match status" value="1"/>
</dbReference>
<dbReference type="PANTHER" id="PTHR24567:SF74">
    <property type="entry name" value="HTH-TYPE TRANSCRIPTIONAL REGULATOR ARCR"/>
    <property type="match status" value="1"/>
</dbReference>
<organism evidence="3 4">
    <name type="scientific">Roseovarius gaetbuli</name>
    <dbReference type="NCBI Taxonomy" id="1356575"/>
    <lineage>
        <taxon>Bacteria</taxon>
        <taxon>Pseudomonadati</taxon>
        <taxon>Pseudomonadota</taxon>
        <taxon>Alphaproteobacteria</taxon>
        <taxon>Rhodobacterales</taxon>
        <taxon>Roseobacteraceae</taxon>
        <taxon>Roseovarius</taxon>
    </lineage>
</organism>
<name>A0A1X6YPW0_9RHOB</name>
<keyword evidence="1" id="KW-0812">Transmembrane</keyword>
<dbReference type="InterPro" id="IPR018490">
    <property type="entry name" value="cNMP-bd_dom_sf"/>
</dbReference>
<dbReference type="PROSITE" id="PS50042">
    <property type="entry name" value="CNMP_BINDING_3"/>
    <property type="match status" value="1"/>
</dbReference>
<feature type="domain" description="Cyclic nucleotide-binding" evidence="2">
    <location>
        <begin position="81"/>
        <end position="172"/>
    </location>
</feature>
<evidence type="ECO:0000313" key="4">
    <source>
        <dbReference type="Proteomes" id="UP000194012"/>
    </source>
</evidence>
<protein>
    <submittedName>
        <fullName evidence="3">DNA-binding transcriptional dual regulator Crp</fullName>
    </submittedName>
</protein>
<dbReference type="OrthoDB" id="9786503at2"/>
<dbReference type="GO" id="GO:0005829">
    <property type="term" value="C:cytosol"/>
    <property type="evidence" value="ECO:0007669"/>
    <property type="project" value="TreeGrafter"/>
</dbReference>
<dbReference type="PANTHER" id="PTHR24567">
    <property type="entry name" value="CRP FAMILY TRANSCRIPTIONAL REGULATORY PROTEIN"/>
    <property type="match status" value="1"/>
</dbReference>
<dbReference type="InterPro" id="IPR014710">
    <property type="entry name" value="RmlC-like_jellyroll"/>
</dbReference>
<keyword evidence="3" id="KW-0238">DNA-binding</keyword>
<dbReference type="GO" id="GO:0003677">
    <property type="term" value="F:DNA binding"/>
    <property type="evidence" value="ECO:0007669"/>
    <property type="project" value="UniProtKB-KW"/>
</dbReference>
<keyword evidence="1" id="KW-1133">Transmembrane helix</keyword>
<dbReference type="Pfam" id="PF00027">
    <property type="entry name" value="cNMP_binding"/>
    <property type="match status" value="1"/>
</dbReference>
<keyword evidence="4" id="KW-1185">Reference proteome</keyword>
<feature type="transmembrane region" description="Helical" evidence="1">
    <location>
        <begin position="7"/>
        <end position="26"/>
    </location>
</feature>
<dbReference type="AlphaFoldDB" id="A0A1X6YPW0"/>
<dbReference type="SUPFAM" id="SSF51206">
    <property type="entry name" value="cAMP-binding domain-like"/>
    <property type="match status" value="1"/>
</dbReference>
<dbReference type="GO" id="GO:0003700">
    <property type="term" value="F:DNA-binding transcription factor activity"/>
    <property type="evidence" value="ECO:0007669"/>
    <property type="project" value="TreeGrafter"/>
</dbReference>
<sequence length="202" mass="22779">MFSIVDIIGYAASALVFLTFCMRTLLPLRLVAITSNLFFITYSIAAGLMPILALHLLLLPMNLWRIFEQLQTRKRMRAALMEEPNLTILLPFMTSANYADGAVIFRSGEAADRFYVLAEGTVVVEEFGRILQEGSIFGEIAFFVADGNRTATVRALGPVKLTWIDRDTIMRVCSYNPEFALFLTRLMVNRLAQNKEGQLEKL</sequence>
<keyword evidence="1" id="KW-0472">Membrane</keyword>
<dbReference type="Proteomes" id="UP000194012">
    <property type="component" value="Unassembled WGS sequence"/>
</dbReference>
<evidence type="ECO:0000313" key="3">
    <source>
        <dbReference type="EMBL" id="SLN27021.1"/>
    </source>
</evidence>
<dbReference type="InterPro" id="IPR000595">
    <property type="entry name" value="cNMP-bd_dom"/>
</dbReference>
<reference evidence="4" key="1">
    <citation type="submission" date="2017-03" db="EMBL/GenBank/DDBJ databases">
        <authorList>
            <person name="Rodrigo-Torres L."/>
            <person name="Arahal R.D."/>
            <person name="Lucena T."/>
        </authorList>
    </citation>
    <scope>NUCLEOTIDE SEQUENCE [LARGE SCALE GENOMIC DNA]</scope>
    <source>
        <strain evidence="4">CECT 8370</strain>
    </source>
</reference>
<dbReference type="InterPro" id="IPR050397">
    <property type="entry name" value="Env_Response_Regulators"/>
</dbReference>
<gene>
    <name evidence="3" type="ORF">ROG8370_01020</name>
</gene>
<dbReference type="Gene3D" id="2.60.120.10">
    <property type="entry name" value="Jelly Rolls"/>
    <property type="match status" value="1"/>
</dbReference>
<dbReference type="SMART" id="SM00100">
    <property type="entry name" value="cNMP"/>
    <property type="match status" value="1"/>
</dbReference>
<dbReference type="RefSeq" id="WP_085825972.1">
    <property type="nucleotide sequence ID" value="NZ_FWFJ01000006.1"/>
</dbReference>
<dbReference type="EMBL" id="FWFJ01000006">
    <property type="protein sequence ID" value="SLN27021.1"/>
    <property type="molecule type" value="Genomic_DNA"/>
</dbReference>
<evidence type="ECO:0000259" key="2">
    <source>
        <dbReference type="PROSITE" id="PS50042"/>
    </source>
</evidence>
<accession>A0A1X6YPW0</accession>
<proteinExistence type="predicted"/>
<feature type="transmembrane region" description="Helical" evidence="1">
    <location>
        <begin position="38"/>
        <end position="67"/>
    </location>
</feature>
<evidence type="ECO:0000256" key="1">
    <source>
        <dbReference type="SAM" id="Phobius"/>
    </source>
</evidence>